<organism evidence="1">
    <name type="scientific">marine metagenome</name>
    <dbReference type="NCBI Taxonomy" id="408172"/>
    <lineage>
        <taxon>unclassified sequences</taxon>
        <taxon>metagenomes</taxon>
        <taxon>ecological metagenomes</taxon>
    </lineage>
</organism>
<reference evidence="1" key="1">
    <citation type="submission" date="2018-05" db="EMBL/GenBank/DDBJ databases">
        <authorList>
            <person name="Lanie J.A."/>
            <person name="Ng W.-L."/>
            <person name="Kazmierczak K.M."/>
            <person name="Andrzejewski T.M."/>
            <person name="Davidsen T.M."/>
            <person name="Wayne K.J."/>
            <person name="Tettelin H."/>
            <person name="Glass J.I."/>
            <person name="Rusch D."/>
            <person name="Podicherti R."/>
            <person name="Tsui H.-C.T."/>
            <person name="Winkler M.E."/>
        </authorList>
    </citation>
    <scope>NUCLEOTIDE SEQUENCE</scope>
</reference>
<dbReference type="AlphaFoldDB" id="A0A382RXU1"/>
<name>A0A382RXU1_9ZZZZ</name>
<sequence length="91" mass="10489">VLSSQYLSDFKTTGANAEDYAQPLKTWFIHNVPNVTQRQLSDRGLPDATSEDADAIKRLTKHHSYYKSLDYEGRIIRNIPFFELPEESADR</sequence>
<evidence type="ECO:0008006" key="2">
    <source>
        <dbReference type="Google" id="ProtNLM"/>
    </source>
</evidence>
<proteinExistence type="predicted"/>
<accession>A0A382RXU1</accession>
<feature type="non-terminal residue" evidence="1">
    <location>
        <position position="1"/>
    </location>
</feature>
<protein>
    <recommendedName>
        <fullName evidence="2">TraD/TraG TraM recognition site domain-containing protein</fullName>
    </recommendedName>
</protein>
<gene>
    <name evidence="1" type="ORF">METZ01_LOCUS354592</name>
</gene>
<dbReference type="EMBL" id="UINC01124529">
    <property type="protein sequence ID" value="SVD01738.1"/>
    <property type="molecule type" value="Genomic_DNA"/>
</dbReference>
<evidence type="ECO:0000313" key="1">
    <source>
        <dbReference type="EMBL" id="SVD01738.1"/>
    </source>
</evidence>